<evidence type="ECO:0000313" key="10">
    <source>
        <dbReference type="EMBL" id="EGY77792.1"/>
    </source>
</evidence>
<accession>G4CXS8</accession>
<evidence type="ECO:0000256" key="3">
    <source>
        <dbReference type="ARBA" id="ARBA00022722"/>
    </source>
</evidence>
<dbReference type="GO" id="GO:0043571">
    <property type="term" value="P:maintenance of CRISPR repeat elements"/>
    <property type="evidence" value="ECO:0007669"/>
    <property type="project" value="UniProtKB-UniRule"/>
</dbReference>
<dbReference type="InterPro" id="IPR019199">
    <property type="entry name" value="Virulence_VapD/CRISPR_Cas2"/>
</dbReference>
<keyword evidence="3 9" id="KW-0540">Nuclease</keyword>
<evidence type="ECO:0000256" key="4">
    <source>
        <dbReference type="ARBA" id="ARBA00022723"/>
    </source>
</evidence>
<comment type="cofactor">
    <cofactor evidence="1 9">
        <name>Mg(2+)</name>
        <dbReference type="ChEBI" id="CHEBI:18420"/>
    </cofactor>
</comment>
<evidence type="ECO:0000256" key="9">
    <source>
        <dbReference type="HAMAP-Rule" id="MF_01471"/>
    </source>
</evidence>
<comment type="function">
    <text evidence="9">CRISPR (clustered regularly interspaced short palindromic repeat), is an adaptive immune system that provides protection against mobile genetic elements (viruses, transposable elements and conjugative plasmids). CRISPR clusters contain sequences complementary to antecedent mobile elements and target invading nucleic acids. CRISPR clusters are transcribed and processed into CRISPR RNA (crRNA). Functions as a ssRNA-specific endoribonuclease. Involved in the integration of spacer DNA into the CRISPR cassette.</text>
</comment>
<dbReference type="GO" id="GO:0046872">
    <property type="term" value="F:metal ion binding"/>
    <property type="evidence" value="ECO:0007669"/>
    <property type="project" value="UniProtKB-UniRule"/>
</dbReference>
<dbReference type="PANTHER" id="PTHR34405">
    <property type="entry name" value="CRISPR-ASSOCIATED ENDORIBONUCLEASE CAS2"/>
    <property type="match status" value="1"/>
</dbReference>
<dbReference type="HAMAP" id="MF_01471">
    <property type="entry name" value="Cas2"/>
    <property type="match status" value="1"/>
</dbReference>
<dbReference type="HOGENOM" id="CLU_161124_3_1_11"/>
<keyword evidence="11" id="KW-1185">Reference proteome</keyword>
<dbReference type="PANTHER" id="PTHR34405:SF3">
    <property type="entry name" value="CRISPR-ASSOCIATED ENDORIBONUCLEASE CAS2 3"/>
    <property type="match status" value="1"/>
</dbReference>
<evidence type="ECO:0000256" key="8">
    <source>
        <dbReference type="ARBA" id="ARBA00023118"/>
    </source>
</evidence>
<dbReference type="SUPFAM" id="SSF143430">
    <property type="entry name" value="TTP0101/SSO1404-like"/>
    <property type="match status" value="1"/>
</dbReference>
<reference evidence="10 11" key="1">
    <citation type="submission" date="2011-06" db="EMBL/GenBank/DDBJ databases">
        <authorList>
            <person name="Muzny D."/>
            <person name="Qin X."/>
            <person name="Deng J."/>
            <person name="Jiang H."/>
            <person name="Liu Y."/>
            <person name="Qu J."/>
            <person name="Song X.-Z."/>
            <person name="Zhang L."/>
            <person name="Thornton R."/>
            <person name="Coyle M."/>
            <person name="Francisco L."/>
            <person name="Jackson L."/>
            <person name="Javaid M."/>
            <person name="Korchina V."/>
            <person name="Kovar C."/>
            <person name="Mata R."/>
            <person name="Mathew T."/>
            <person name="Ngo R."/>
            <person name="Nguyen L."/>
            <person name="Nguyen N."/>
            <person name="Okwuonu G."/>
            <person name="Ongeri F."/>
            <person name="Pham C."/>
            <person name="Simmons D."/>
            <person name="Wilczek-Boney K."/>
            <person name="Hale W."/>
            <person name="Jakkamsetti A."/>
            <person name="Pham P."/>
            <person name="Ruth R."/>
            <person name="San Lucas F."/>
            <person name="Warren J."/>
            <person name="Zhang J."/>
            <person name="Zhao Z."/>
            <person name="Zhou C."/>
            <person name="Zhu D."/>
            <person name="Lee S."/>
            <person name="Bess C."/>
            <person name="Blankenburg K."/>
            <person name="Forbes L."/>
            <person name="Fu Q."/>
            <person name="Gubbala S."/>
            <person name="Hirani K."/>
            <person name="Jayaseelan J.C."/>
            <person name="Lara F."/>
            <person name="Munidasa M."/>
            <person name="Palculict T."/>
            <person name="Patil S."/>
            <person name="Pu L.-L."/>
            <person name="Saada N."/>
            <person name="Tang L."/>
            <person name="Weissenberger G."/>
            <person name="Zhu Y."/>
            <person name="Hemphill L."/>
            <person name="Shang Y."/>
            <person name="Youmans B."/>
            <person name="Ayvaz T."/>
            <person name="Ross M."/>
            <person name="Santibanez J."/>
            <person name="Aqrawi P."/>
            <person name="Gross S."/>
            <person name="Joshi V."/>
            <person name="Fowler G."/>
            <person name="Nazareth L."/>
            <person name="Reid J."/>
            <person name="Worley K."/>
            <person name="Petrosino J."/>
            <person name="Highlander S."/>
            <person name="Gibbs R."/>
        </authorList>
    </citation>
    <scope>NUCLEOTIDE SEQUENCE [LARGE SCALE GENOMIC DNA]</scope>
    <source>
        <strain evidence="10 11">ATCC 25577</strain>
    </source>
</reference>
<dbReference type="AlphaFoldDB" id="G4CXS8"/>
<dbReference type="GO" id="GO:0016787">
    <property type="term" value="F:hydrolase activity"/>
    <property type="evidence" value="ECO:0007669"/>
    <property type="project" value="UniProtKB-KW"/>
</dbReference>
<sequence length="100" mass="11159">MSRQPDEMAYLIAYDIVDDRRRDMVAKVLGGYGNRVQYSVFIVVCTKAALLRLRRKLTGVIDCEEDSILVALLGPDGGADLSVDWIGRSRRVFDDAPVIV</sequence>
<protein>
    <recommendedName>
        <fullName evidence="9">CRISPR-associated endoribonuclease Cas2</fullName>
        <ecNumber evidence="9">3.1.-.-</ecNumber>
    </recommendedName>
</protein>
<dbReference type="Pfam" id="PF09827">
    <property type="entry name" value="CRISPR_Cas2"/>
    <property type="match status" value="1"/>
</dbReference>
<keyword evidence="5 9" id="KW-0255">Endonuclease</keyword>
<gene>
    <name evidence="10" type="primary">cas2-2</name>
    <name evidence="9" type="synonym">cas2</name>
    <name evidence="10" type="ORF">HMPREF9153_1335</name>
</gene>
<dbReference type="EMBL" id="AGBA01000013">
    <property type="protein sequence ID" value="EGY77792.1"/>
    <property type="molecule type" value="Genomic_DNA"/>
</dbReference>
<dbReference type="InterPro" id="IPR021127">
    <property type="entry name" value="CRISPR_associated_Cas2"/>
</dbReference>
<dbReference type="GO" id="GO:0004521">
    <property type="term" value="F:RNA endonuclease activity"/>
    <property type="evidence" value="ECO:0007669"/>
    <property type="project" value="InterPro"/>
</dbReference>
<evidence type="ECO:0000256" key="2">
    <source>
        <dbReference type="ARBA" id="ARBA00009959"/>
    </source>
</evidence>
<dbReference type="Proteomes" id="UP000005332">
    <property type="component" value="Unassembled WGS sequence"/>
</dbReference>
<evidence type="ECO:0000256" key="5">
    <source>
        <dbReference type="ARBA" id="ARBA00022759"/>
    </source>
</evidence>
<dbReference type="GO" id="GO:0051607">
    <property type="term" value="P:defense response to virus"/>
    <property type="evidence" value="ECO:0007669"/>
    <property type="project" value="UniProtKB-UniRule"/>
</dbReference>
<evidence type="ECO:0000256" key="7">
    <source>
        <dbReference type="ARBA" id="ARBA00022842"/>
    </source>
</evidence>
<dbReference type="EC" id="3.1.-.-" evidence="9"/>
<dbReference type="Gene3D" id="3.30.70.240">
    <property type="match status" value="1"/>
</dbReference>
<evidence type="ECO:0000256" key="6">
    <source>
        <dbReference type="ARBA" id="ARBA00022801"/>
    </source>
</evidence>
<organism evidence="10 11">
    <name type="scientific">Cutibacterium avidum ATCC 25577</name>
    <dbReference type="NCBI Taxonomy" id="997355"/>
    <lineage>
        <taxon>Bacteria</taxon>
        <taxon>Bacillati</taxon>
        <taxon>Actinomycetota</taxon>
        <taxon>Actinomycetes</taxon>
        <taxon>Propionibacteriales</taxon>
        <taxon>Propionibacteriaceae</taxon>
        <taxon>Cutibacterium</taxon>
    </lineage>
</organism>
<feature type="binding site" evidence="9">
    <location>
        <position position="15"/>
    </location>
    <ligand>
        <name>Mg(2+)</name>
        <dbReference type="ChEBI" id="CHEBI:18420"/>
        <note>catalytic</note>
    </ligand>
</feature>
<comment type="caution">
    <text evidence="10">The sequence shown here is derived from an EMBL/GenBank/DDBJ whole genome shotgun (WGS) entry which is preliminary data.</text>
</comment>
<keyword evidence="6 9" id="KW-0378">Hydrolase</keyword>
<evidence type="ECO:0000256" key="1">
    <source>
        <dbReference type="ARBA" id="ARBA00001946"/>
    </source>
</evidence>
<comment type="subunit">
    <text evidence="9">Homodimer, forms a heterotetramer with a Cas1 homodimer.</text>
</comment>
<comment type="similarity">
    <text evidence="2 9">Belongs to the CRISPR-associated endoribonuclease Cas2 protein family.</text>
</comment>
<evidence type="ECO:0000313" key="11">
    <source>
        <dbReference type="Proteomes" id="UP000005332"/>
    </source>
</evidence>
<dbReference type="NCBIfam" id="TIGR01573">
    <property type="entry name" value="cas2"/>
    <property type="match status" value="1"/>
</dbReference>
<name>G4CXS8_9ACTN</name>
<dbReference type="CDD" id="cd09725">
    <property type="entry name" value="Cas2_I_II_III"/>
    <property type="match status" value="1"/>
</dbReference>
<keyword evidence="8 9" id="KW-0051">Antiviral defense</keyword>
<proteinExistence type="inferred from homology"/>
<keyword evidence="4 9" id="KW-0479">Metal-binding</keyword>
<keyword evidence="7 9" id="KW-0460">Magnesium</keyword>